<evidence type="ECO:0000256" key="6">
    <source>
        <dbReference type="ARBA" id="ARBA00023170"/>
    </source>
</evidence>
<evidence type="ECO:0000313" key="10">
    <source>
        <dbReference type="EMBL" id="CAF1256786.1"/>
    </source>
</evidence>
<dbReference type="Proteomes" id="UP000663828">
    <property type="component" value="Unassembled WGS sequence"/>
</dbReference>
<proteinExistence type="predicted"/>
<feature type="transmembrane region" description="Helical" evidence="8">
    <location>
        <begin position="135"/>
        <end position="157"/>
    </location>
</feature>
<dbReference type="PANTHER" id="PTHR24243:SF230">
    <property type="entry name" value="G-PROTEIN COUPLED RECEPTORS FAMILY 1 PROFILE DOMAIN-CONTAINING PROTEIN"/>
    <property type="match status" value="1"/>
</dbReference>
<dbReference type="SUPFAM" id="SSF81321">
    <property type="entry name" value="Family A G protein-coupled receptor-like"/>
    <property type="match status" value="1"/>
</dbReference>
<keyword evidence="3 8" id="KW-1133">Transmembrane helix</keyword>
<feature type="transmembrane region" description="Helical" evidence="8">
    <location>
        <begin position="20"/>
        <end position="41"/>
    </location>
</feature>
<reference evidence="11" key="1">
    <citation type="submission" date="2021-02" db="EMBL/GenBank/DDBJ databases">
        <authorList>
            <person name="Nowell W R."/>
        </authorList>
    </citation>
    <scope>NUCLEOTIDE SEQUENCE</scope>
</reference>
<evidence type="ECO:0000256" key="1">
    <source>
        <dbReference type="ARBA" id="ARBA00004141"/>
    </source>
</evidence>
<feature type="transmembrane region" description="Helical" evidence="8">
    <location>
        <begin position="236"/>
        <end position="260"/>
    </location>
</feature>
<feature type="transmembrane region" description="Helical" evidence="8">
    <location>
        <begin position="53"/>
        <end position="75"/>
    </location>
</feature>
<evidence type="ECO:0000256" key="4">
    <source>
        <dbReference type="ARBA" id="ARBA00023040"/>
    </source>
</evidence>
<dbReference type="GO" id="GO:0005886">
    <property type="term" value="C:plasma membrane"/>
    <property type="evidence" value="ECO:0007669"/>
    <property type="project" value="TreeGrafter"/>
</dbReference>
<dbReference type="InterPro" id="IPR000276">
    <property type="entry name" value="GPCR_Rhodpsn"/>
</dbReference>
<keyword evidence="7" id="KW-0807">Transducer</keyword>
<evidence type="ECO:0000256" key="7">
    <source>
        <dbReference type="ARBA" id="ARBA00023224"/>
    </source>
</evidence>
<dbReference type="Pfam" id="PF00001">
    <property type="entry name" value="7tm_1"/>
    <property type="match status" value="1"/>
</dbReference>
<evidence type="ECO:0000259" key="9">
    <source>
        <dbReference type="PROSITE" id="PS50262"/>
    </source>
</evidence>
<keyword evidence="2 8" id="KW-0812">Transmembrane</keyword>
<keyword evidence="5 8" id="KW-0472">Membrane</keyword>
<dbReference type="PANTHER" id="PTHR24243">
    <property type="entry name" value="G-PROTEIN COUPLED RECEPTOR"/>
    <property type="match status" value="1"/>
</dbReference>
<feature type="domain" description="G-protein coupled receptors family 1 profile" evidence="9">
    <location>
        <begin position="33"/>
        <end position="299"/>
    </location>
</feature>
<dbReference type="InterPro" id="IPR017452">
    <property type="entry name" value="GPCR_Rhodpsn_7TM"/>
</dbReference>
<dbReference type="GO" id="GO:0004930">
    <property type="term" value="F:G protein-coupled receptor activity"/>
    <property type="evidence" value="ECO:0007669"/>
    <property type="project" value="UniProtKB-KW"/>
</dbReference>
<organism evidence="11 12">
    <name type="scientific">Adineta ricciae</name>
    <name type="common">Rotifer</name>
    <dbReference type="NCBI Taxonomy" id="249248"/>
    <lineage>
        <taxon>Eukaryota</taxon>
        <taxon>Metazoa</taxon>
        <taxon>Spiralia</taxon>
        <taxon>Gnathifera</taxon>
        <taxon>Rotifera</taxon>
        <taxon>Eurotatoria</taxon>
        <taxon>Bdelloidea</taxon>
        <taxon>Adinetida</taxon>
        <taxon>Adinetidae</taxon>
        <taxon>Adineta</taxon>
    </lineage>
</organism>
<keyword evidence="4" id="KW-0297">G-protein coupled receptor</keyword>
<evidence type="ECO:0000256" key="3">
    <source>
        <dbReference type="ARBA" id="ARBA00022989"/>
    </source>
</evidence>
<gene>
    <name evidence="10" type="ORF">EDS130_LOCUS28291</name>
    <name evidence="11" type="ORF">XAT740_LOCUS39793</name>
</gene>
<keyword evidence="12" id="KW-1185">Reference proteome</keyword>
<dbReference type="AlphaFoldDB" id="A0A815TNZ1"/>
<dbReference type="OrthoDB" id="10011877at2759"/>
<comment type="subcellular location">
    <subcellularLocation>
        <location evidence="1">Membrane</location>
        <topology evidence="1">Multi-pass membrane protein</topology>
    </subcellularLocation>
</comment>
<dbReference type="Proteomes" id="UP000663852">
    <property type="component" value="Unassembled WGS sequence"/>
</dbReference>
<dbReference type="Gene3D" id="1.20.1070.10">
    <property type="entry name" value="Rhodopsin 7-helix transmembrane proteins"/>
    <property type="match status" value="1"/>
</dbReference>
<dbReference type="PROSITE" id="PS50262">
    <property type="entry name" value="G_PROTEIN_RECEP_F1_2"/>
    <property type="match status" value="1"/>
</dbReference>
<feature type="transmembrane region" description="Helical" evidence="8">
    <location>
        <begin position="95"/>
        <end position="114"/>
    </location>
</feature>
<name>A0A815TNZ1_ADIRI</name>
<evidence type="ECO:0000256" key="8">
    <source>
        <dbReference type="SAM" id="Phobius"/>
    </source>
</evidence>
<evidence type="ECO:0000256" key="5">
    <source>
        <dbReference type="ARBA" id="ARBA00023136"/>
    </source>
</evidence>
<accession>A0A815TNZ1</accession>
<comment type="caution">
    <text evidence="11">The sequence shown here is derived from an EMBL/GenBank/DDBJ whole genome shotgun (WGS) entry which is preliminary data.</text>
</comment>
<evidence type="ECO:0000313" key="12">
    <source>
        <dbReference type="Proteomes" id="UP000663828"/>
    </source>
</evidence>
<feature type="transmembrane region" description="Helical" evidence="8">
    <location>
        <begin position="189"/>
        <end position="208"/>
    </location>
</feature>
<sequence length="354" mass="39993">MSNTTEAINQLNTATTTIGLILSLINFPPGAVGLIFNVLVFTRPVLNRQPCSFYFLISTLFNLFVVFIILPVRIVSSSLNLDLANYNLGICKTEFYSFYVVRVVSIWLILLACIDRYFHSSSNIKLRRLSSLKMARISSSVLTLLMIVIYSHMIVYFEIANVTSQTGQVTQTCNARKGTYRSFSASWHMTLYSLCPSSLMLLFGILTVGNIHQHRRIIPTHSDSNQRRNRRTDTQLLRMLIIQVLFIIVSTMPSSAIRLYSSFTATTTKNAFQTAQENLATQLCNSLSYFAHSTSFYLYTLTGSLFRTELTKIVGPCFHCRPNFIETSGTGQNQISLNPINQQRNTAVLVIDHQ</sequence>
<evidence type="ECO:0000256" key="2">
    <source>
        <dbReference type="ARBA" id="ARBA00022692"/>
    </source>
</evidence>
<dbReference type="EMBL" id="CAJNOR010004452">
    <property type="protein sequence ID" value="CAF1503409.1"/>
    <property type="molecule type" value="Genomic_DNA"/>
</dbReference>
<protein>
    <recommendedName>
        <fullName evidence="9">G-protein coupled receptors family 1 profile domain-containing protein</fullName>
    </recommendedName>
</protein>
<evidence type="ECO:0000313" key="11">
    <source>
        <dbReference type="EMBL" id="CAF1503409.1"/>
    </source>
</evidence>
<dbReference type="EMBL" id="CAJNOJ010000183">
    <property type="protein sequence ID" value="CAF1256786.1"/>
    <property type="molecule type" value="Genomic_DNA"/>
</dbReference>
<keyword evidence="6" id="KW-0675">Receptor</keyword>